<dbReference type="InterPro" id="IPR000445">
    <property type="entry name" value="HhH_motif"/>
</dbReference>
<evidence type="ECO:0000313" key="14">
    <source>
        <dbReference type="EMBL" id="RJP74711.1"/>
    </source>
</evidence>
<sequence>MALRESLDTKRKRARKILGILKKEYPDAGCELGFSTPLELLVATILSAQCTDERVNVVTKSLFRKYRTPGDYLKVSQEEFEQEIRSTGFYRNKTKSIRGACKMLVEQFGSEIPRTMEEMLQLPGVARKTANIVLSHAYDVVEGIAVDTHVKRLSERLGFSKNTDPDKIEADLCALFPRKEWKMVSDVLIFHGRRVCFAKKPNHAGCAVRELCPSKNI</sequence>
<evidence type="ECO:0000313" key="15">
    <source>
        <dbReference type="Proteomes" id="UP000285961"/>
    </source>
</evidence>
<comment type="function">
    <text evidence="12">DNA repair enzyme that has both DNA N-glycosylase activity and AP-lyase activity. The DNA N-glycosylase activity releases various damaged pyrimidines from DNA by cleaving the N-glycosidic bond, leaving an AP (apurinic/apyrimidinic) site. The AP-lyase activity cleaves the phosphodiester bond 3' to the AP site by a beta-elimination, leaving a 3'-terminal unsaturated sugar and a product with a terminal 5'-phosphate.</text>
</comment>
<keyword evidence="7" id="KW-0411">Iron-sulfur</keyword>
<evidence type="ECO:0000256" key="10">
    <source>
        <dbReference type="ARBA" id="ARBA00023239"/>
    </source>
</evidence>
<dbReference type="InterPro" id="IPR011257">
    <property type="entry name" value="DNA_glycosylase"/>
</dbReference>
<dbReference type="CDD" id="cd00056">
    <property type="entry name" value="ENDO3c"/>
    <property type="match status" value="1"/>
</dbReference>
<keyword evidence="2" id="KW-0004">4Fe-4S</keyword>
<organism evidence="14 15">
    <name type="scientific">Candidatus Abyssobacteria bacterium SURF_17</name>
    <dbReference type="NCBI Taxonomy" id="2093361"/>
    <lineage>
        <taxon>Bacteria</taxon>
        <taxon>Pseudomonadati</taxon>
        <taxon>Candidatus Hydrogenedentota</taxon>
        <taxon>Candidatus Abyssobacteria</taxon>
    </lineage>
</organism>
<accession>A0A419F8E2</accession>
<dbReference type="InterPro" id="IPR005759">
    <property type="entry name" value="Nth"/>
</dbReference>
<dbReference type="FunFam" id="1.10.340.30:FF:000001">
    <property type="entry name" value="Endonuclease III"/>
    <property type="match status" value="1"/>
</dbReference>
<proteinExistence type="inferred from homology"/>
<dbReference type="EMBL" id="QZKI01000011">
    <property type="protein sequence ID" value="RJP74711.1"/>
    <property type="molecule type" value="Genomic_DNA"/>
</dbReference>
<feature type="domain" description="HhH-GPD" evidence="13">
    <location>
        <begin position="46"/>
        <end position="194"/>
    </location>
</feature>
<keyword evidence="9 12" id="KW-0234">DNA repair</keyword>
<comment type="similarity">
    <text evidence="1 12">Belongs to the Nth/MutY family.</text>
</comment>
<dbReference type="SMART" id="SM00478">
    <property type="entry name" value="ENDO3c"/>
    <property type="match status" value="1"/>
</dbReference>
<protein>
    <recommendedName>
        <fullName evidence="12">Endonuclease III</fullName>
        <ecNumber evidence="12">4.2.99.18</ecNumber>
    </recommendedName>
    <alternativeName>
        <fullName evidence="12">DNA-(apurinic or apyrimidinic site) lyase</fullName>
    </alternativeName>
</protein>
<keyword evidence="4 12" id="KW-0227">DNA damage</keyword>
<dbReference type="GO" id="GO:0046872">
    <property type="term" value="F:metal ion binding"/>
    <property type="evidence" value="ECO:0007669"/>
    <property type="project" value="UniProtKB-KW"/>
</dbReference>
<name>A0A419F8E2_9BACT</name>
<reference evidence="14 15" key="1">
    <citation type="journal article" date="2017" name="ISME J.">
        <title>Energy and carbon metabolisms in a deep terrestrial subsurface fluid microbial community.</title>
        <authorList>
            <person name="Momper L."/>
            <person name="Jungbluth S.P."/>
            <person name="Lee M.D."/>
            <person name="Amend J.P."/>
        </authorList>
    </citation>
    <scope>NUCLEOTIDE SEQUENCE [LARGE SCALE GENOMIC DNA]</scope>
    <source>
        <strain evidence="14">SURF_17</strain>
    </source>
</reference>
<comment type="catalytic activity">
    <reaction evidence="12">
        <text>2'-deoxyribonucleotide-(2'-deoxyribose 5'-phosphate)-2'-deoxyribonucleotide-DNA = a 3'-end 2'-deoxyribonucleotide-(2,3-dehydro-2,3-deoxyribose 5'-phosphate)-DNA + a 5'-end 5'-phospho-2'-deoxyribonucleoside-DNA + H(+)</text>
        <dbReference type="Rhea" id="RHEA:66592"/>
        <dbReference type="Rhea" id="RHEA-COMP:13180"/>
        <dbReference type="Rhea" id="RHEA-COMP:16897"/>
        <dbReference type="Rhea" id="RHEA-COMP:17067"/>
        <dbReference type="ChEBI" id="CHEBI:15378"/>
        <dbReference type="ChEBI" id="CHEBI:136412"/>
        <dbReference type="ChEBI" id="CHEBI:157695"/>
        <dbReference type="ChEBI" id="CHEBI:167181"/>
        <dbReference type="EC" id="4.2.99.18"/>
    </reaction>
</comment>
<dbReference type="InterPro" id="IPR003265">
    <property type="entry name" value="HhH-GPD_domain"/>
</dbReference>
<evidence type="ECO:0000256" key="8">
    <source>
        <dbReference type="ARBA" id="ARBA00023125"/>
    </source>
</evidence>
<dbReference type="Gene3D" id="1.10.340.30">
    <property type="entry name" value="Hypothetical protein, domain 2"/>
    <property type="match status" value="1"/>
</dbReference>
<dbReference type="HAMAP" id="MF_00942">
    <property type="entry name" value="Nth"/>
    <property type="match status" value="1"/>
</dbReference>
<dbReference type="InterPro" id="IPR023170">
    <property type="entry name" value="HhH_base_excis_C"/>
</dbReference>
<dbReference type="InterPro" id="IPR004036">
    <property type="entry name" value="Endonuclease-III-like_CS2"/>
</dbReference>
<evidence type="ECO:0000256" key="3">
    <source>
        <dbReference type="ARBA" id="ARBA00022723"/>
    </source>
</evidence>
<dbReference type="GO" id="GO:0003677">
    <property type="term" value="F:DNA binding"/>
    <property type="evidence" value="ECO:0007669"/>
    <property type="project" value="UniProtKB-UniRule"/>
</dbReference>
<dbReference type="GO" id="GO:0051539">
    <property type="term" value="F:4 iron, 4 sulfur cluster binding"/>
    <property type="evidence" value="ECO:0007669"/>
    <property type="project" value="UniProtKB-KW"/>
</dbReference>
<dbReference type="GO" id="GO:0019104">
    <property type="term" value="F:DNA N-glycosylase activity"/>
    <property type="evidence" value="ECO:0007669"/>
    <property type="project" value="UniProtKB-UniRule"/>
</dbReference>
<comment type="caution">
    <text evidence="14">The sequence shown here is derived from an EMBL/GenBank/DDBJ whole genome shotgun (WGS) entry which is preliminary data.</text>
</comment>
<dbReference type="GO" id="GO:0006285">
    <property type="term" value="P:base-excision repair, AP site formation"/>
    <property type="evidence" value="ECO:0007669"/>
    <property type="project" value="TreeGrafter"/>
</dbReference>
<evidence type="ECO:0000256" key="7">
    <source>
        <dbReference type="ARBA" id="ARBA00023014"/>
    </source>
</evidence>
<dbReference type="SUPFAM" id="SSF48150">
    <property type="entry name" value="DNA-glycosylase"/>
    <property type="match status" value="1"/>
</dbReference>
<dbReference type="Gene3D" id="1.10.1670.10">
    <property type="entry name" value="Helix-hairpin-Helix base-excision DNA repair enzymes (C-terminal)"/>
    <property type="match status" value="1"/>
</dbReference>
<dbReference type="FunFam" id="1.10.1670.10:FF:000001">
    <property type="entry name" value="Endonuclease III"/>
    <property type="match status" value="1"/>
</dbReference>
<keyword evidence="10 12" id="KW-0456">Lyase</keyword>
<dbReference type="GO" id="GO:0140078">
    <property type="term" value="F:class I DNA-(apurinic or apyrimidinic site) endonuclease activity"/>
    <property type="evidence" value="ECO:0007669"/>
    <property type="project" value="UniProtKB-EC"/>
</dbReference>
<evidence type="ECO:0000256" key="2">
    <source>
        <dbReference type="ARBA" id="ARBA00022485"/>
    </source>
</evidence>
<gene>
    <name evidence="12 14" type="primary">nth</name>
    <name evidence="14" type="ORF">C4532_01615</name>
</gene>
<evidence type="ECO:0000256" key="1">
    <source>
        <dbReference type="ARBA" id="ARBA00008343"/>
    </source>
</evidence>
<dbReference type="PROSITE" id="PS01155">
    <property type="entry name" value="ENDONUCLEASE_III_2"/>
    <property type="match status" value="1"/>
</dbReference>
<keyword evidence="14" id="KW-0540">Nuclease</keyword>
<keyword evidence="8 12" id="KW-0238">DNA-binding</keyword>
<evidence type="ECO:0000256" key="12">
    <source>
        <dbReference type="HAMAP-Rule" id="MF_00942"/>
    </source>
</evidence>
<keyword evidence="5 12" id="KW-0378">Hydrolase</keyword>
<keyword evidence="14" id="KW-0255">Endonuclease</keyword>
<dbReference type="EC" id="4.2.99.18" evidence="12"/>
<evidence type="ECO:0000256" key="6">
    <source>
        <dbReference type="ARBA" id="ARBA00023004"/>
    </source>
</evidence>
<dbReference type="Pfam" id="PF00633">
    <property type="entry name" value="HHH"/>
    <property type="match status" value="1"/>
</dbReference>
<keyword evidence="11 12" id="KW-0326">Glycosidase</keyword>
<dbReference type="PANTHER" id="PTHR10359:SF18">
    <property type="entry name" value="ENDONUCLEASE III"/>
    <property type="match status" value="1"/>
</dbReference>
<evidence type="ECO:0000259" key="13">
    <source>
        <dbReference type="SMART" id="SM00478"/>
    </source>
</evidence>
<dbReference type="NCBIfam" id="TIGR01083">
    <property type="entry name" value="nth"/>
    <property type="match status" value="1"/>
</dbReference>
<evidence type="ECO:0000256" key="4">
    <source>
        <dbReference type="ARBA" id="ARBA00022763"/>
    </source>
</evidence>
<dbReference type="AlphaFoldDB" id="A0A419F8E2"/>
<comment type="caution">
    <text evidence="12">Lacks conserved residue(s) required for the propagation of feature annotation.</text>
</comment>
<evidence type="ECO:0000256" key="5">
    <source>
        <dbReference type="ARBA" id="ARBA00022801"/>
    </source>
</evidence>
<evidence type="ECO:0000256" key="9">
    <source>
        <dbReference type="ARBA" id="ARBA00023204"/>
    </source>
</evidence>
<comment type="cofactor">
    <cofactor evidence="12">
        <name>[4Fe-4S] cluster</name>
        <dbReference type="ChEBI" id="CHEBI:49883"/>
    </cofactor>
    <text evidence="12">Binds 1 [4Fe-4S] cluster.</text>
</comment>
<dbReference type="PANTHER" id="PTHR10359">
    <property type="entry name" value="A/G-SPECIFIC ADENINE GLYCOSYLASE/ENDONUCLEASE III"/>
    <property type="match status" value="1"/>
</dbReference>
<keyword evidence="3" id="KW-0479">Metal-binding</keyword>
<keyword evidence="6" id="KW-0408">Iron</keyword>
<evidence type="ECO:0000256" key="11">
    <source>
        <dbReference type="ARBA" id="ARBA00023295"/>
    </source>
</evidence>
<dbReference type="Pfam" id="PF00730">
    <property type="entry name" value="HhH-GPD"/>
    <property type="match status" value="1"/>
</dbReference>
<dbReference type="Proteomes" id="UP000285961">
    <property type="component" value="Unassembled WGS sequence"/>
</dbReference>
<dbReference type="PIRSF" id="PIRSF001435">
    <property type="entry name" value="Nth"/>
    <property type="match status" value="1"/>
</dbReference>